<comment type="caution">
    <text evidence="5">The sequence shown here is derived from an EMBL/GenBank/DDBJ whole genome shotgun (WGS) entry which is preliminary data.</text>
</comment>
<evidence type="ECO:0000256" key="3">
    <source>
        <dbReference type="PIRSR" id="PIRSR005962-1"/>
    </source>
</evidence>
<organism evidence="5 6">
    <name type="scientific">Viridibacillus arenosi FSL R5-213</name>
    <dbReference type="NCBI Taxonomy" id="1227360"/>
    <lineage>
        <taxon>Bacteria</taxon>
        <taxon>Bacillati</taxon>
        <taxon>Bacillota</taxon>
        <taxon>Bacilli</taxon>
        <taxon>Bacillales</taxon>
        <taxon>Caryophanaceae</taxon>
        <taxon>Viridibacillus</taxon>
    </lineage>
</organism>
<feature type="binding site" evidence="3">
    <location>
        <position position="157"/>
    </location>
    <ligand>
        <name>Mn(2+)</name>
        <dbReference type="ChEBI" id="CHEBI:29035"/>
        <label>2</label>
    </ligand>
</feature>
<feature type="domain" description="Peptidase M20 dimerisation" evidence="4">
    <location>
        <begin position="180"/>
        <end position="272"/>
    </location>
</feature>
<keyword evidence="2 5" id="KW-0378">Hydrolase</keyword>
<dbReference type="Gene3D" id="3.30.70.360">
    <property type="match status" value="1"/>
</dbReference>
<feature type="binding site" evidence="3">
    <location>
        <position position="354"/>
    </location>
    <ligand>
        <name>Mn(2+)</name>
        <dbReference type="ChEBI" id="CHEBI:29035"/>
        <label>2</label>
    </ligand>
</feature>
<evidence type="ECO:0000256" key="1">
    <source>
        <dbReference type="ARBA" id="ARBA00006153"/>
    </source>
</evidence>
<sequence length="395" mass="43886">MTLTNLHQTMVDYRRHFHQYPEVSYDEVNTRLYIIKELEKLELKPYTFSGKDVAVEIAGLQPGKTVIIRADMDALPVLEETGLPFSSKIEGVMHACGHDGHMAILLGLIHYFKENPDKIVGKIRFLFQHAEEDVPAGAIEVVKSGGLKNADAIFGFHLWEPLELGKIGVRSGPTMAGCDKFTLTIFGSGGHGSMPNETVDPTIIAAQFITQLQTIVSRSLHPLEQAVISIGELKSGTNYNVIPDTAYIAGTVRQFGKEIAEKIHNRMDKIISGLCESFGAKYQLEYLHGDPTLVNDDQLYKMVKKNAIQLFGKKRVEEITPILGSEDFSNYTEVIPGMYTYIGIGRPGETYGHHHPKFDIDESMLVPAATLISQSVIHFLAGEEKLINLYQANNI</sequence>
<dbReference type="FunFam" id="3.30.70.360:FF:000014">
    <property type="entry name" value="N-acyl-L-amino acid amidohydrolase"/>
    <property type="match status" value="1"/>
</dbReference>
<dbReference type="PANTHER" id="PTHR11014">
    <property type="entry name" value="PEPTIDASE M20 FAMILY MEMBER"/>
    <property type="match status" value="1"/>
</dbReference>
<dbReference type="eggNOG" id="COG1473">
    <property type="taxonomic scope" value="Bacteria"/>
</dbReference>
<reference evidence="5 6" key="1">
    <citation type="journal article" date="2014" name="BMC Genomics">
        <title>Genomic comparison of sporeforming bacilli isolated from milk.</title>
        <authorList>
            <person name="Moreno Switt A.I."/>
            <person name="Andrus A.D."/>
            <person name="Ranieri M.L."/>
            <person name="Orsi R.H."/>
            <person name="Ivy R."/>
            <person name="den Bakker H.C."/>
            <person name="Martin N.H."/>
            <person name="Wiedmann M."/>
            <person name="Boor K.J."/>
        </authorList>
    </citation>
    <scope>NUCLEOTIDE SEQUENCE [LARGE SCALE GENOMIC DNA]</scope>
    <source>
        <strain evidence="5 6">FSL R5-213</strain>
    </source>
</reference>
<evidence type="ECO:0000313" key="6">
    <source>
        <dbReference type="Proteomes" id="UP000019062"/>
    </source>
</evidence>
<evidence type="ECO:0000259" key="4">
    <source>
        <dbReference type="Pfam" id="PF07687"/>
    </source>
</evidence>
<accession>W4F1D6</accession>
<dbReference type="InterPro" id="IPR036264">
    <property type="entry name" value="Bact_exopeptidase_dim_dom"/>
</dbReference>
<dbReference type="SUPFAM" id="SSF55031">
    <property type="entry name" value="Bacterial exopeptidase dimerisation domain"/>
    <property type="match status" value="1"/>
</dbReference>
<dbReference type="PANTHER" id="PTHR11014:SF63">
    <property type="entry name" value="METALLOPEPTIDASE, PUTATIVE (AFU_ORTHOLOGUE AFUA_6G09600)-RELATED"/>
    <property type="match status" value="1"/>
</dbReference>
<dbReference type="GO" id="GO:0046872">
    <property type="term" value="F:metal ion binding"/>
    <property type="evidence" value="ECO:0007669"/>
    <property type="project" value="UniProtKB-KW"/>
</dbReference>
<comment type="cofactor">
    <cofactor evidence="3">
        <name>Mn(2+)</name>
        <dbReference type="ChEBI" id="CHEBI:29035"/>
    </cofactor>
    <text evidence="3">The Mn(2+) ion enhances activity.</text>
</comment>
<dbReference type="InterPro" id="IPR002933">
    <property type="entry name" value="Peptidase_M20"/>
</dbReference>
<feature type="binding site" evidence="3">
    <location>
        <position position="96"/>
    </location>
    <ligand>
        <name>Mn(2+)</name>
        <dbReference type="ChEBI" id="CHEBI:29035"/>
        <label>2</label>
    </ligand>
</feature>
<proteinExistence type="inferred from homology"/>
<keyword evidence="3" id="KW-0479">Metal-binding</keyword>
<gene>
    <name evidence="5" type="ORF">C176_06167</name>
</gene>
<keyword evidence="6" id="KW-1185">Reference proteome</keyword>
<evidence type="ECO:0000256" key="2">
    <source>
        <dbReference type="ARBA" id="ARBA00022801"/>
    </source>
</evidence>
<dbReference type="RefSeq" id="WP_038181400.1">
    <property type="nucleotide sequence ID" value="NZ_ASQA01000013.1"/>
</dbReference>
<dbReference type="PATRIC" id="fig|1227360.4.peg.1251"/>
<keyword evidence="3" id="KW-0464">Manganese</keyword>
<dbReference type="InterPro" id="IPR011650">
    <property type="entry name" value="Peptidase_M20_dimer"/>
</dbReference>
<feature type="binding site" evidence="3">
    <location>
        <position position="98"/>
    </location>
    <ligand>
        <name>Mn(2+)</name>
        <dbReference type="ChEBI" id="CHEBI:29035"/>
        <label>2</label>
    </ligand>
</feature>
<dbReference type="PIRSF" id="PIRSF005962">
    <property type="entry name" value="Pept_M20D_amidohydro"/>
    <property type="match status" value="1"/>
</dbReference>
<feature type="binding site" evidence="3">
    <location>
        <position position="132"/>
    </location>
    <ligand>
        <name>Mn(2+)</name>
        <dbReference type="ChEBI" id="CHEBI:29035"/>
        <label>2</label>
    </ligand>
</feature>
<dbReference type="Proteomes" id="UP000019062">
    <property type="component" value="Unassembled WGS sequence"/>
</dbReference>
<dbReference type="InterPro" id="IPR017439">
    <property type="entry name" value="Amidohydrolase"/>
</dbReference>
<dbReference type="EMBL" id="ASQA01000013">
    <property type="protein sequence ID" value="ETT86274.1"/>
    <property type="molecule type" value="Genomic_DNA"/>
</dbReference>
<protein>
    <submittedName>
        <fullName evidence="5">N-acyl-L-amino acid amidohydrolase</fullName>
    </submittedName>
</protein>
<dbReference type="AlphaFoldDB" id="W4F1D6"/>
<dbReference type="Gene3D" id="3.40.630.10">
    <property type="entry name" value="Zn peptidases"/>
    <property type="match status" value="1"/>
</dbReference>
<dbReference type="Pfam" id="PF01546">
    <property type="entry name" value="Peptidase_M20"/>
    <property type="match status" value="1"/>
</dbReference>
<dbReference type="Pfam" id="PF07687">
    <property type="entry name" value="M20_dimer"/>
    <property type="match status" value="1"/>
</dbReference>
<dbReference type="SUPFAM" id="SSF53187">
    <property type="entry name" value="Zn-dependent exopeptidases"/>
    <property type="match status" value="1"/>
</dbReference>
<name>W4F1D6_9BACL</name>
<comment type="similarity">
    <text evidence="1">Belongs to the peptidase M20 family.</text>
</comment>
<dbReference type="GO" id="GO:0016787">
    <property type="term" value="F:hydrolase activity"/>
    <property type="evidence" value="ECO:0007669"/>
    <property type="project" value="UniProtKB-KW"/>
</dbReference>
<dbReference type="NCBIfam" id="TIGR01891">
    <property type="entry name" value="amidohydrolases"/>
    <property type="match status" value="1"/>
</dbReference>
<evidence type="ECO:0000313" key="5">
    <source>
        <dbReference type="EMBL" id="ETT86274.1"/>
    </source>
</evidence>